<sequence>MTSHNKNMHRKSFSIHRQSLEKSKKAQGTKTILLQADGRCSHYQRWLTGLSFAC</sequence>
<feature type="region of interest" description="Disordered" evidence="1">
    <location>
        <begin position="1"/>
        <end position="27"/>
    </location>
</feature>
<feature type="compositionally biased region" description="Basic residues" evidence="1">
    <location>
        <begin position="1"/>
        <end position="14"/>
    </location>
</feature>
<feature type="domain" description="PH" evidence="2">
    <location>
        <begin position="1"/>
        <end position="54"/>
    </location>
</feature>
<dbReference type="AlphaFoldDB" id="A0A2P2NDD7"/>
<evidence type="ECO:0000313" key="3">
    <source>
        <dbReference type="EMBL" id="MBX40494.1"/>
    </source>
</evidence>
<dbReference type="EMBL" id="GGEC01060010">
    <property type="protein sequence ID" value="MBX40494.1"/>
    <property type="molecule type" value="Transcribed_RNA"/>
</dbReference>
<evidence type="ECO:0000259" key="2">
    <source>
        <dbReference type="PROSITE" id="PS50003"/>
    </source>
</evidence>
<name>A0A2P2NDD7_RHIMU</name>
<protein>
    <recommendedName>
        <fullName evidence="2">PH domain-containing protein</fullName>
    </recommendedName>
</protein>
<dbReference type="PROSITE" id="PS50003">
    <property type="entry name" value="PH_DOMAIN"/>
    <property type="match status" value="1"/>
</dbReference>
<accession>A0A2P2NDD7</accession>
<proteinExistence type="predicted"/>
<organism evidence="3">
    <name type="scientific">Rhizophora mucronata</name>
    <name type="common">Asiatic mangrove</name>
    <dbReference type="NCBI Taxonomy" id="61149"/>
    <lineage>
        <taxon>Eukaryota</taxon>
        <taxon>Viridiplantae</taxon>
        <taxon>Streptophyta</taxon>
        <taxon>Embryophyta</taxon>
        <taxon>Tracheophyta</taxon>
        <taxon>Spermatophyta</taxon>
        <taxon>Magnoliopsida</taxon>
        <taxon>eudicotyledons</taxon>
        <taxon>Gunneridae</taxon>
        <taxon>Pentapetalae</taxon>
        <taxon>rosids</taxon>
        <taxon>fabids</taxon>
        <taxon>Malpighiales</taxon>
        <taxon>Rhizophoraceae</taxon>
        <taxon>Rhizophora</taxon>
    </lineage>
</organism>
<evidence type="ECO:0000256" key="1">
    <source>
        <dbReference type="SAM" id="MobiDB-lite"/>
    </source>
</evidence>
<dbReference type="InterPro" id="IPR001849">
    <property type="entry name" value="PH_domain"/>
</dbReference>
<reference evidence="3" key="1">
    <citation type="submission" date="2018-02" db="EMBL/GenBank/DDBJ databases">
        <title>Rhizophora mucronata_Transcriptome.</title>
        <authorList>
            <person name="Meera S.P."/>
            <person name="Sreeshan A."/>
            <person name="Augustine A."/>
        </authorList>
    </citation>
    <scope>NUCLEOTIDE SEQUENCE</scope>
    <source>
        <tissue evidence="3">Leaf</tissue>
    </source>
</reference>